<reference evidence="1" key="1">
    <citation type="submission" date="2020-05" db="EMBL/GenBank/DDBJ databases">
        <authorList>
            <person name="Chiriac C."/>
            <person name="Salcher M."/>
            <person name="Ghai R."/>
            <person name="Kavagutti S V."/>
        </authorList>
    </citation>
    <scope>NUCLEOTIDE SEQUENCE</scope>
</reference>
<accession>A0A6J6FW74</accession>
<proteinExistence type="predicted"/>
<dbReference type="Gene3D" id="3.40.50.720">
    <property type="entry name" value="NAD(P)-binding Rossmann-like Domain"/>
    <property type="match status" value="1"/>
</dbReference>
<dbReference type="SUPFAM" id="SSF51735">
    <property type="entry name" value="NAD(P)-binding Rossmann-fold domains"/>
    <property type="match status" value="1"/>
</dbReference>
<dbReference type="PRINTS" id="PR00081">
    <property type="entry name" value="GDHRDH"/>
</dbReference>
<name>A0A6J6FW74_9ZZZZ</name>
<evidence type="ECO:0000313" key="1">
    <source>
        <dbReference type="EMBL" id="CAB4588848.1"/>
    </source>
</evidence>
<dbReference type="InterPro" id="IPR036291">
    <property type="entry name" value="NAD(P)-bd_dom_sf"/>
</dbReference>
<gene>
    <name evidence="1" type="ORF">UFOPK1722_01527</name>
</gene>
<dbReference type="InterPro" id="IPR002347">
    <property type="entry name" value="SDR_fam"/>
</dbReference>
<organism evidence="1">
    <name type="scientific">freshwater metagenome</name>
    <dbReference type="NCBI Taxonomy" id="449393"/>
    <lineage>
        <taxon>unclassified sequences</taxon>
        <taxon>metagenomes</taxon>
        <taxon>ecological metagenomes</taxon>
    </lineage>
</organism>
<dbReference type="Pfam" id="PF00106">
    <property type="entry name" value="adh_short"/>
    <property type="match status" value="1"/>
</dbReference>
<dbReference type="AlphaFoldDB" id="A0A6J6FW74"/>
<sequence>MQERIDGKRLDGKVALVTGASRGIGTAIARRLAAEGATVACTARTMEPDPRYPGTLRETVEMIEKAGGKAAAFKGDLSNADDRKGLVDEVRSALGSIDILVNNAAVTFFLPIDSFPEKRFKLMIETQVWSTIDLAQQVIPDMRSRGAGWILNISSRAAVKPMGPPFEDFYKTGNSSVYGLCKAALERLSLGMAAELFDDNIAVNTLAPWDNVPTPGAGVHDLVEKYRLEPEEIIAQAALELCAAEPKTLTGRVAYSQSLIQELGVTPHALDGRPLGTWPRAH</sequence>
<dbReference type="EMBL" id="CAEZTS010000159">
    <property type="protein sequence ID" value="CAB4588848.1"/>
    <property type="molecule type" value="Genomic_DNA"/>
</dbReference>
<dbReference type="PRINTS" id="PR00080">
    <property type="entry name" value="SDRFAMILY"/>
</dbReference>
<dbReference type="PANTHER" id="PTHR42808:SF3">
    <property type="entry name" value="HYDROXYSTEROID DEHYDROGENASE-LIKE PROTEIN 2"/>
    <property type="match status" value="1"/>
</dbReference>
<protein>
    <submittedName>
        <fullName evidence="1">Unannotated protein</fullName>
    </submittedName>
</protein>
<dbReference type="InterPro" id="IPR051935">
    <property type="entry name" value="HSDL2"/>
</dbReference>
<dbReference type="PANTHER" id="PTHR42808">
    <property type="entry name" value="HYDROXYSTEROID DEHYDROGENASE-LIKE PROTEIN 2"/>
    <property type="match status" value="1"/>
</dbReference>